<keyword evidence="1" id="KW-0812">Transmembrane</keyword>
<keyword evidence="3" id="KW-1185">Reference proteome</keyword>
<feature type="transmembrane region" description="Helical" evidence="1">
    <location>
        <begin position="87"/>
        <end position="105"/>
    </location>
</feature>
<comment type="caution">
    <text evidence="2">The sequence shown here is derived from an EMBL/GenBank/DDBJ whole genome shotgun (WGS) entry which is preliminary data.</text>
</comment>
<dbReference type="Proteomes" id="UP001606300">
    <property type="component" value="Unassembled WGS sequence"/>
</dbReference>
<keyword evidence="1" id="KW-1133">Transmembrane helix</keyword>
<feature type="transmembrane region" description="Helical" evidence="1">
    <location>
        <begin position="20"/>
        <end position="42"/>
    </location>
</feature>
<sequence length="124" mass="13302">MKLAEFVSSAGNKVELVVKLAVILICLGSLIGLPLLMVYRLVRPLFGPDPIGHLTRVGGGVAMMAAFVIVWGALILAGFWLFEKSRLFRRVLGFLVVAVLLAGVVRQCTEGGGLSCVPSRYVEC</sequence>
<reference evidence="2 3" key="1">
    <citation type="submission" date="2024-09" db="EMBL/GenBank/DDBJ databases">
        <title>Novel species of the genus Pelomonas and Roseateles isolated from streams.</title>
        <authorList>
            <person name="Lu H."/>
        </authorList>
    </citation>
    <scope>NUCLEOTIDE SEQUENCE [LARGE SCALE GENOMIC DNA]</scope>
    <source>
        <strain evidence="2 3">DC23W</strain>
    </source>
</reference>
<organism evidence="2 3">
    <name type="scientific">Pelomonas dachongensis</name>
    <dbReference type="NCBI Taxonomy" id="3299029"/>
    <lineage>
        <taxon>Bacteria</taxon>
        <taxon>Pseudomonadati</taxon>
        <taxon>Pseudomonadota</taxon>
        <taxon>Betaproteobacteria</taxon>
        <taxon>Burkholderiales</taxon>
        <taxon>Sphaerotilaceae</taxon>
        <taxon>Roseateles</taxon>
    </lineage>
</organism>
<evidence type="ECO:0000313" key="2">
    <source>
        <dbReference type="EMBL" id="MFG6412467.1"/>
    </source>
</evidence>
<protein>
    <submittedName>
        <fullName evidence="2">Uncharacterized protein</fullName>
    </submittedName>
</protein>
<accession>A0ABW7EG78</accession>
<evidence type="ECO:0000313" key="3">
    <source>
        <dbReference type="Proteomes" id="UP001606300"/>
    </source>
</evidence>
<feature type="transmembrane region" description="Helical" evidence="1">
    <location>
        <begin position="54"/>
        <end position="81"/>
    </location>
</feature>
<dbReference type="RefSeq" id="WP_394468573.1">
    <property type="nucleotide sequence ID" value="NZ_JBIGHY010000001.1"/>
</dbReference>
<dbReference type="EMBL" id="JBIGHY010000001">
    <property type="protein sequence ID" value="MFG6412467.1"/>
    <property type="molecule type" value="Genomic_DNA"/>
</dbReference>
<keyword evidence="1" id="KW-0472">Membrane</keyword>
<gene>
    <name evidence="2" type="ORF">ACG02S_00995</name>
</gene>
<proteinExistence type="predicted"/>
<evidence type="ECO:0000256" key="1">
    <source>
        <dbReference type="SAM" id="Phobius"/>
    </source>
</evidence>
<name>A0ABW7EG78_9BURK</name>